<dbReference type="AlphaFoldDB" id="A0A7C9MLC2"/>
<sequence>MRASRWWLSGLIVVAGPAFAGDPPPPMSPQQLEAELCGNPQRPCQRDVHIVLKQADGTTFDRTYPVFQPILHDTFFTVVPGQTVYIEAELVDGKVRATSSCPMTGGSYELWSEALFQVLIGSGRVVEGDDATVCS</sequence>
<dbReference type="Proteomes" id="UP000479692">
    <property type="component" value="Unassembled WGS sequence"/>
</dbReference>
<keyword evidence="1" id="KW-0732">Signal</keyword>
<evidence type="ECO:0000256" key="1">
    <source>
        <dbReference type="SAM" id="SignalP"/>
    </source>
</evidence>
<accession>A0A7C9MLC2</accession>
<protein>
    <submittedName>
        <fullName evidence="2">Uncharacterized protein</fullName>
    </submittedName>
</protein>
<reference evidence="2 3" key="1">
    <citation type="submission" date="2019-12" db="EMBL/GenBank/DDBJ databases">
        <authorList>
            <person name="Xu J."/>
        </authorList>
    </citation>
    <scope>NUCLEOTIDE SEQUENCE [LARGE SCALE GENOMIC DNA]</scope>
    <source>
        <strain evidence="2 3">HX-5-24</strain>
    </source>
</reference>
<evidence type="ECO:0000313" key="2">
    <source>
        <dbReference type="EMBL" id="MUV13407.1"/>
    </source>
</evidence>
<evidence type="ECO:0000313" key="3">
    <source>
        <dbReference type="Proteomes" id="UP000479692"/>
    </source>
</evidence>
<gene>
    <name evidence="2" type="ORF">GN331_04210</name>
</gene>
<name>A0A7C9MLC2_9GAMM</name>
<feature type="signal peptide" evidence="1">
    <location>
        <begin position="1"/>
        <end position="20"/>
    </location>
</feature>
<keyword evidence="3" id="KW-1185">Reference proteome</keyword>
<proteinExistence type="predicted"/>
<comment type="caution">
    <text evidence="2">The sequence shown here is derived from an EMBL/GenBank/DDBJ whole genome shotgun (WGS) entry which is preliminary data.</text>
</comment>
<feature type="chain" id="PRO_5029005895" evidence="1">
    <location>
        <begin position="21"/>
        <end position="135"/>
    </location>
</feature>
<organism evidence="2 3">
    <name type="scientific">Noviluteimonas gilva</name>
    <dbReference type="NCBI Taxonomy" id="2682097"/>
    <lineage>
        <taxon>Bacteria</taxon>
        <taxon>Pseudomonadati</taxon>
        <taxon>Pseudomonadota</taxon>
        <taxon>Gammaproteobacteria</taxon>
        <taxon>Lysobacterales</taxon>
        <taxon>Lysobacteraceae</taxon>
        <taxon>Noviluteimonas</taxon>
    </lineage>
</organism>
<dbReference type="EMBL" id="WOXT01000001">
    <property type="protein sequence ID" value="MUV13407.1"/>
    <property type="molecule type" value="Genomic_DNA"/>
</dbReference>
<dbReference type="RefSeq" id="WP_156640575.1">
    <property type="nucleotide sequence ID" value="NZ_WOXT01000001.1"/>
</dbReference>